<protein>
    <recommendedName>
        <fullName evidence="3">Membrane-associated kinase regulator 6</fullName>
    </recommendedName>
</protein>
<organism evidence="1 2">
    <name type="scientific">Sesamum angolense</name>
    <dbReference type="NCBI Taxonomy" id="2727404"/>
    <lineage>
        <taxon>Eukaryota</taxon>
        <taxon>Viridiplantae</taxon>
        <taxon>Streptophyta</taxon>
        <taxon>Embryophyta</taxon>
        <taxon>Tracheophyta</taxon>
        <taxon>Spermatophyta</taxon>
        <taxon>Magnoliopsida</taxon>
        <taxon>eudicotyledons</taxon>
        <taxon>Gunneridae</taxon>
        <taxon>Pentapetalae</taxon>
        <taxon>asterids</taxon>
        <taxon>lamiids</taxon>
        <taxon>Lamiales</taxon>
        <taxon>Pedaliaceae</taxon>
        <taxon>Sesamum</taxon>
    </lineage>
</organism>
<sequence>MENSQPLATESFSYSWLTVTDTKPSPSDNLRPKLPEKEQNIFNFDVPVSTPPTALVHADEIFSDGQILPVYIDRSWNVVDTATIPASSPACHVCSNSPSFPPRTTSFVDRHKHLLYEMKWIIRSTSPTRILHKCLKVVVRQLCKGIGGSRKSSRVDDLERKAFEVRSCRSYDNSLETSPRSSSANYSVVDIKKTGGDDVYRGSGDVVEHWRSSPAQAWPRLSPSRSSNVWFDAENSIHEAILYCKRSIGLADRNRKASSLEQTMDLGNTKRDGYMA</sequence>
<gene>
    <name evidence="1" type="ORF">Sango_2823000</name>
</gene>
<evidence type="ECO:0000313" key="1">
    <source>
        <dbReference type="EMBL" id="KAK4382976.1"/>
    </source>
</evidence>
<dbReference type="PANTHER" id="PTHR34576">
    <property type="entry name" value="MEMBRANE-ASSOCIATED KINASE REGULATOR 6-RELATED"/>
    <property type="match status" value="1"/>
</dbReference>
<dbReference type="InterPro" id="IPR044699">
    <property type="entry name" value="MAKR6"/>
</dbReference>
<keyword evidence="2" id="KW-1185">Reference proteome</keyword>
<comment type="caution">
    <text evidence="1">The sequence shown here is derived from an EMBL/GenBank/DDBJ whole genome shotgun (WGS) entry which is preliminary data.</text>
</comment>
<dbReference type="AlphaFoldDB" id="A0AAE1VZR1"/>
<accession>A0AAE1VZR1</accession>
<dbReference type="Proteomes" id="UP001289374">
    <property type="component" value="Unassembled WGS sequence"/>
</dbReference>
<evidence type="ECO:0008006" key="3">
    <source>
        <dbReference type="Google" id="ProtNLM"/>
    </source>
</evidence>
<dbReference type="EMBL" id="JACGWL010000626">
    <property type="protein sequence ID" value="KAK4382976.1"/>
    <property type="molecule type" value="Genomic_DNA"/>
</dbReference>
<dbReference type="PANTHER" id="PTHR34576:SF15">
    <property type="entry name" value="MEMBRANE-ASSOCIATED KINASE REGULATOR 6-RELATED"/>
    <property type="match status" value="1"/>
</dbReference>
<proteinExistence type="predicted"/>
<reference evidence="1" key="2">
    <citation type="journal article" date="2024" name="Plant">
        <title>Genomic evolution and insights into agronomic trait innovations of Sesamum species.</title>
        <authorList>
            <person name="Miao H."/>
            <person name="Wang L."/>
            <person name="Qu L."/>
            <person name="Liu H."/>
            <person name="Sun Y."/>
            <person name="Le M."/>
            <person name="Wang Q."/>
            <person name="Wei S."/>
            <person name="Zheng Y."/>
            <person name="Lin W."/>
            <person name="Duan Y."/>
            <person name="Cao H."/>
            <person name="Xiong S."/>
            <person name="Wang X."/>
            <person name="Wei L."/>
            <person name="Li C."/>
            <person name="Ma Q."/>
            <person name="Ju M."/>
            <person name="Zhao R."/>
            <person name="Li G."/>
            <person name="Mu C."/>
            <person name="Tian Q."/>
            <person name="Mei H."/>
            <person name="Zhang T."/>
            <person name="Gao T."/>
            <person name="Zhang H."/>
        </authorList>
    </citation>
    <scope>NUCLEOTIDE SEQUENCE</scope>
    <source>
        <strain evidence="1">K16</strain>
    </source>
</reference>
<name>A0AAE1VZR1_9LAMI</name>
<evidence type="ECO:0000313" key="2">
    <source>
        <dbReference type="Proteomes" id="UP001289374"/>
    </source>
</evidence>
<reference evidence="1" key="1">
    <citation type="submission" date="2020-06" db="EMBL/GenBank/DDBJ databases">
        <authorList>
            <person name="Li T."/>
            <person name="Hu X."/>
            <person name="Zhang T."/>
            <person name="Song X."/>
            <person name="Zhang H."/>
            <person name="Dai N."/>
            <person name="Sheng W."/>
            <person name="Hou X."/>
            <person name="Wei L."/>
        </authorList>
    </citation>
    <scope>NUCLEOTIDE SEQUENCE</scope>
    <source>
        <strain evidence="1">K16</strain>
        <tissue evidence="1">Leaf</tissue>
    </source>
</reference>